<protein>
    <submittedName>
        <fullName evidence="1">Uncharacterized protein</fullName>
    </submittedName>
</protein>
<evidence type="ECO:0000313" key="2">
    <source>
        <dbReference type="Proteomes" id="UP000187203"/>
    </source>
</evidence>
<gene>
    <name evidence="1" type="ORF">COLO4_02386</name>
</gene>
<evidence type="ECO:0000313" key="1">
    <source>
        <dbReference type="EMBL" id="OMP13037.1"/>
    </source>
</evidence>
<dbReference type="Proteomes" id="UP000187203">
    <property type="component" value="Unassembled WGS sequence"/>
</dbReference>
<keyword evidence="2" id="KW-1185">Reference proteome</keyword>
<sequence>MVQKSAVGDLPVQRDVMRHAKRQYQPFGFAVFRQQSDPLL</sequence>
<dbReference type="EMBL" id="AWUE01005318">
    <property type="protein sequence ID" value="OMP13037.1"/>
    <property type="molecule type" value="Genomic_DNA"/>
</dbReference>
<reference evidence="2" key="1">
    <citation type="submission" date="2013-09" db="EMBL/GenBank/DDBJ databases">
        <title>Corchorus olitorius genome sequencing.</title>
        <authorList>
            <person name="Alam M."/>
            <person name="Haque M.S."/>
            <person name="Islam M.S."/>
            <person name="Emdad E.M."/>
            <person name="Islam M.M."/>
            <person name="Ahmed B."/>
            <person name="Halim A."/>
            <person name="Hossen Q.M.M."/>
            <person name="Hossain M.Z."/>
            <person name="Ahmed R."/>
            <person name="Khan M.M."/>
            <person name="Islam R."/>
            <person name="Rashid M.M."/>
            <person name="Khan S.A."/>
            <person name="Rahman M.S."/>
            <person name="Alam M."/>
            <person name="Yahiya A.S."/>
            <person name="Khan M.S."/>
            <person name="Azam M.S."/>
            <person name="Haque T."/>
            <person name="Lashkar M.Z.H."/>
            <person name="Akhand A.I."/>
            <person name="Morshed G."/>
            <person name="Roy S."/>
            <person name="Uddin K.S."/>
            <person name="Rabeya T."/>
            <person name="Hossain A.S."/>
            <person name="Chowdhury A."/>
            <person name="Snigdha A.R."/>
            <person name="Mortoza M.S."/>
            <person name="Matin S.A."/>
            <person name="Hoque S.M.E."/>
            <person name="Islam M.K."/>
            <person name="Roy D.K."/>
            <person name="Haider R."/>
            <person name="Moosa M.M."/>
            <person name="Elias S.M."/>
            <person name="Hasan A.M."/>
            <person name="Jahan S."/>
            <person name="Shafiuddin M."/>
            <person name="Mahmood N."/>
            <person name="Shommy N.S."/>
        </authorList>
    </citation>
    <scope>NUCLEOTIDE SEQUENCE [LARGE SCALE GENOMIC DNA]</scope>
    <source>
        <strain evidence="2">cv. O-4</strain>
    </source>
</reference>
<accession>A0A1R3L152</accession>
<dbReference type="AlphaFoldDB" id="A0A1R3L152"/>
<proteinExistence type="predicted"/>
<organism evidence="1 2">
    <name type="scientific">Corchorus olitorius</name>
    <dbReference type="NCBI Taxonomy" id="93759"/>
    <lineage>
        <taxon>Eukaryota</taxon>
        <taxon>Viridiplantae</taxon>
        <taxon>Streptophyta</taxon>
        <taxon>Embryophyta</taxon>
        <taxon>Tracheophyta</taxon>
        <taxon>Spermatophyta</taxon>
        <taxon>Magnoliopsida</taxon>
        <taxon>eudicotyledons</taxon>
        <taxon>Gunneridae</taxon>
        <taxon>Pentapetalae</taxon>
        <taxon>rosids</taxon>
        <taxon>malvids</taxon>
        <taxon>Malvales</taxon>
        <taxon>Malvaceae</taxon>
        <taxon>Grewioideae</taxon>
        <taxon>Apeibeae</taxon>
        <taxon>Corchorus</taxon>
    </lineage>
</organism>
<comment type="caution">
    <text evidence="1">The sequence shown here is derived from an EMBL/GenBank/DDBJ whole genome shotgun (WGS) entry which is preliminary data.</text>
</comment>
<name>A0A1R3L152_9ROSI</name>